<dbReference type="EMBL" id="BRYB01004597">
    <property type="protein sequence ID" value="GMI33920.1"/>
    <property type="molecule type" value="Genomic_DNA"/>
</dbReference>
<dbReference type="Proteomes" id="UP001165060">
    <property type="component" value="Unassembled WGS sequence"/>
</dbReference>
<gene>
    <name evidence="1" type="ORF">TeGR_g14012</name>
</gene>
<organism evidence="1 2">
    <name type="scientific">Tetraparma gracilis</name>
    <dbReference type="NCBI Taxonomy" id="2962635"/>
    <lineage>
        <taxon>Eukaryota</taxon>
        <taxon>Sar</taxon>
        <taxon>Stramenopiles</taxon>
        <taxon>Ochrophyta</taxon>
        <taxon>Bolidophyceae</taxon>
        <taxon>Parmales</taxon>
        <taxon>Triparmaceae</taxon>
        <taxon>Tetraparma</taxon>
    </lineage>
</organism>
<sequence length="178" mass="18372">MPSHSLSPLASSKLLSHALSHPSSPVLGLLLGPSPSSVLDAAPVAHSPVTALLLDAALNLAEEQWGGDRGVVGLYVASASVSDANPPSVALEVMAQIEARVPGAVLVVLNNKRLREGDYGGAFGALLKDGRGRHLRSMEEGALEVVGGGKVGEGRVWDLEETLEGGLEKPDWTNPGFS</sequence>
<name>A0ABQ6MVL8_9STRA</name>
<dbReference type="PANTHER" id="PTHR12941:SF10">
    <property type="entry name" value="ER MEMBRANE PROTEIN COMPLEX SUBUNIT 8_9 HOMOLOG"/>
    <property type="match status" value="1"/>
</dbReference>
<comment type="caution">
    <text evidence="1">The sequence shown here is derived from an EMBL/GenBank/DDBJ whole genome shotgun (WGS) entry which is preliminary data.</text>
</comment>
<protein>
    <recommendedName>
        <fullName evidence="3">MPN domain-containing protein</fullName>
    </recommendedName>
</protein>
<accession>A0ABQ6MVL8</accession>
<evidence type="ECO:0000313" key="1">
    <source>
        <dbReference type="EMBL" id="GMI33920.1"/>
    </source>
</evidence>
<evidence type="ECO:0008006" key="3">
    <source>
        <dbReference type="Google" id="ProtNLM"/>
    </source>
</evidence>
<dbReference type="Pfam" id="PF03665">
    <property type="entry name" value="UPF0172"/>
    <property type="match status" value="1"/>
</dbReference>
<reference evidence="1 2" key="1">
    <citation type="journal article" date="2023" name="Commun. Biol.">
        <title>Genome analysis of Parmales, the sister group of diatoms, reveals the evolutionary specialization of diatoms from phago-mixotrophs to photoautotrophs.</title>
        <authorList>
            <person name="Ban H."/>
            <person name="Sato S."/>
            <person name="Yoshikawa S."/>
            <person name="Yamada K."/>
            <person name="Nakamura Y."/>
            <person name="Ichinomiya M."/>
            <person name="Sato N."/>
            <person name="Blanc-Mathieu R."/>
            <person name="Endo H."/>
            <person name="Kuwata A."/>
            <person name="Ogata H."/>
        </authorList>
    </citation>
    <scope>NUCLEOTIDE SEQUENCE [LARGE SCALE GENOMIC DNA]</scope>
</reference>
<keyword evidence="2" id="KW-1185">Reference proteome</keyword>
<dbReference type="PANTHER" id="PTHR12941">
    <property type="entry name" value="ER MEMBRANE PROTEIN COMPLEX"/>
    <property type="match status" value="1"/>
</dbReference>
<proteinExistence type="predicted"/>
<dbReference type="InterPro" id="IPR005366">
    <property type="entry name" value="EMC8/9"/>
</dbReference>
<evidence type="ECO:0000313" key="2">
    <source>
        <dbReference type="Proteomes" id="UP001165060"/>
    </source>
</evidence>